<reference evidence="1" key="1">
    <citation type="journal article" date="2020" name="mSystems">
        <title>Genome- and Community-Level Interaction Insights into Carbon Utilization and Element Cycling Functions of Hydrothermarchaeota in Hydrothermal Sediment.</title>
        <authorList>
            <person name="Zhou Z."/>
            <person name="Liu Y."/>
            <person name="Xu W."/>
            <person name="Pan J."/>
            <person name="Luo Z.H."/>
            <person name="Li M."/>
        </authorList>
    </citation>
    <scope>NUCLEOTIDE SEQUENCE [LARGE SCALE GENOMIC DNA]</scope>
    <source>
        <strain evidence="1">SpSt-125</strain>
    </source>
</reference>
<dbReference type="AlphaFoldDB" id="A0A7J2U1F0"/>
<evidence type="ECO:0000313" key="1">
    <source>
        <dbReference type="EMBL" id="HEM66245.1"/>
    </source>
</evidence>
<proteinExistence type="predicted"/>
<organism evidence="1">
    <name type="scientific">Ignisphaera aggregans</name>
    <dbReference type="NCBI Taxonomy" id="334771"/>
    <lineage>
        <taxon>Archaea</taxon>
        <taxon>Thermoproteota</taxon>
        <taxon>Thermoprotei</taxon>
        <taxon>Desulfurococcales</taxon>
        <taxon>Desulfurococcaceae</taxon>
        <taxon>Ignisphaera</taxon>
    </lineage>
</organism>
<gene>
    <name evidence="1" type="ORF">ENO26_01530</name>
</gene>
<dbReference type="InterPro" id="IPR043129">
    <property type="entry name" value="ATPase_NBD"/>
</dbReference>
<comment type="caution">
    <text evidence="1">The sequence shown here is derived from an EMBL/GenBank/DDBJ whole genome shotgun (WGS) entry which is preliminary data.</text>
</comment>
<dbReference type="EMBL" id="DSEU01000005">
    <property type="protein sequence ID" value="HEM66245.1"/>
    <property type="molecule type" value="Genomic_DNA"/>
</dbReference>
<dbReference type="Pfam" id="PF07318">
    <property type="entry name" value="DUF1464"/>
    <property type="match status" value="1"/>
</dbReference>
<dbReference type="PIRSF" id="PIRSF009433">
    <property type="entry name" value="DUF1464"/>
    <property type="match status" value="1"/>
</dbReference>
<accession>A0A7J2U1F0</accession>
<name>A0A7J2U1F0_9CREN</name>
<dbReference type="InterPro" id="IPR009927">
    <property type="entry name" value="DUF1464"/>
</dbReference>
<protein>
    <submittedName>
        <fullName evidence="1">DUF1464 domain-containing protein</fullName>
    </submittedName>
</protein>
<dbReference type="SUPFAM" id="SSF53067">
    <property type="entry name" value="Actin-like ATPase domain"/>
    <property type="match status" value="1"/>
</dbReference>
<sequence length="381" mass="42127">MVRAVGTDSGTKSYDVLGFDDETREVFVDESIPREEMVANPYIVVKRLKEIDKVHRVDAIVASSGYGMPLKLARDATDEEIALATFVTESDVRRRLRIIGLRKLLKLLKEDPELSHKTYFTPGVIHLPTVPLHRKVNRIDMGTSDKVYTAALAIARHAELHSIDYSKVNLLAVEIGFAYTSALAVKSGEIVDAVAGTAGFPGYLGLGFIDGELAYALANTIEFSKELLFRGGATYLSNTDPFKTPVEEFVKLKPPGYELLLESVVKDVLALLTSTKPSAIYLSGRFSRIPQVVEDLCKKLEEVFNALSSSYRPQLAVLESRSKVAKQAAEGAAIIANGLAGGKYKKLVETLRLRESRGTIFDYVTVIDRDQLIKRFSKYMD</sequence>